<dbReference type="Gene3D" id="1.10.10.10">
    <property type="entry name" value="Winged helix-like DNA-binding domain superfamily/Winged helix DNA-binding domain"/>
    <property type="match status" value="1"/>
</dbReference>
<dbReference type="Proteomes" id="UP000553459">
    <property type="component" value="Unassembled WGS sequence"/>
</dbReference>
<comment type="caution">
    <text evidence="1">The sequence shown here is derived from an EMBL/GenBank/DDBJ whole genome shotgun (WGS) entry which is preliminary data.</text>
</comment>
<reference evidence="1 2" key="1">
    <citation type="submission" date="2019-11" db="EMBL/GenBank/DDBJ databases">
        <title>Characterization of Elizabethkingia argenteiflava sp. nov., isolated from inner surface of Soybean Pods.</title>
        <authorList>
            <person name="Mo S."/>
        </authorList>
    </citation>
    <scope>NUCLEOTIDE SEQUENCE [LARGE SCALE GENOMIC DNA]</scope>
    <source>
        <strain evidence="1 2">YB22</strain>
    </source>
</reference>
<keyword evidence="2" id="KW-1185">Reference proteome</keyword>
<dbReference type="EMBL" id="JAAABJ010000117">
    <property type="protein sequence ID" value="NAW49980.1"/>
    <property type="molecule type" value="Genomic_DNA"/>
</dbReference>
<dbReference type="Pfam" id="PF21205">
    <property type="entry name" value="Rep3_C"/>
    <property type="match status" value="1"/>
</dbReference>
<organism evidence="1 2">
    <name type="scientific">Elizabethkingia argenteiflava</name>
    <dbReference type="NCBI Taxonomy" id="2681556"/>
    <lineage>
        <taxon>Bacteria</taxon>
        <taxon>Pseudomonadati</taxon>
        <taxon>Bacteroidota</taxon>
        <taxon>Flavobacteriia</taxon>
        <taxon>Flavobacteriales</taxon>
        <taxon>Weeksellaceae</taxon>
        <taxon>Elizabethkingia</taxon>
    </lineage>
</organism>
<evidence type="ECO:0000313" key="1">
    <source>
        <dbReference type="EMBL" id="NAW49980.1"/>
    </source>
</evidence>
<proteinExistence type="predicted"/>
<dbReference type="SUPFAM" id="SSF46785">
    <property type="entry name" value="Winged helix' DNA-binding domain"/>
    <property type="match status" value="1"/>
</dbReference>
<evidence type="ECO:0000313" key="2">
    <source>
        <dbReference type="Proteomes" id="UP000553459"/>
    </source>
</evidence>
<dbReference type="InterPro" id="IPR036390">
    <property type="entry name" value="WH_DNA-bd_sf"/>
</dbReference>
<dbReference type="AlphaFoldDB" id="A0A845PV47"/>
<gene>
    <name evidence="1" type="ORF">GNY06_00735</name>
</gene>
<protein>
    <submittedName>
        <fullName evidence="1">RepB family plasmid replication initiator protein</fullName>
    </submittedName>
</protein>
<dbReference type="InterPro" id="IPR036388">
    <property type="entry name" value="WH-like_DNA-bd_sf"/>
</dbReference>
<sequence>MNTPNNKNYLIQSQIFNETVLSGISEIQKDIIYYLQSIINFREANPTGEVYFDYNDFIKYKKTSKNLSYSSKEIQNFCRELIGLKGVIYNKKTENIEFFNIIDKIQVNNNDPENFIVYFASWGKIFFYEKFAIEYAELSKIQYTQIEKNIIDLQSAKRKKFFELLSQFKETGLYRISLIKLKTLLGFIIYDYSDTPEIEDKQLSLFDQRREPVKEVLKTWYDFRKVFLDPAIKEINSNKSLDISNVTYVMIKKGNKVVSLEFTFKRRLKNASLSEKEQKVVSYLKNYGLNDSQALFLLQRLTPETIYKRLSDSITFNSHYSDEKSKNYQRKVWFENETGTEIQNLGGFLYSKVFPELNENSSQ</sequence>
<dbReference type="RefSeq" id="WP_166518368.1">
    <property type="nucleotide sequence ID" value="NZ_JAAABJ010000117.1"/>
</dbReference>
<accession>A0A845PV47</accession>
<name>A0A845PV47_9FLAO</name>